<dbReference type="SUPFAM" id="SSF51445">
    <property type="entry name" value="(Trans)glycosidases"/>
    <property type="match status" value="1"/>
</dbReference>
<dbReference type="Gene3D" id="2.60.40.2320">
    <property type="match status" value="1"/>
</dbReference>
<dbReference type="CDD" id="cd11341">
    <property type="entry name" value="AmyAc_Pullulanase_LD-like"/>
    <property type="match status" value="1"/>
</dbReference>
<dbReference type="PANTHER" id="PTHR43002">
    <property type="entry name" value="GLYCOGEN DEBRANCHING ENZYME"/>
    <property type="match status" value="1"/>
</dbReference>
<dbReference type="Gene3D" id="3.20.20.80">
    <property type="entry name" value="Glycosidases"/>
    <property type="match status" value="1"/>
</dbReference>
<dbReference type="Pfam" id="PF02922">
    <property type="entry name" value="CBM_48"/>
    <property type="match status" value="1"/>
</dbReference>
<accession>A0A3G9JXF3</accession>
<dbReference type="RefSeq" id="WP_125120353.1">
    <property type="nucleotide sequence ID" value="NZ_AP019309.1"/>
</dbReference>
<dbReference type="CDD" id="cd02860">
    <property type="entry name" value="E_set_Pullulanase"/>
    <property type="match status" value="1"/>
</dbReference>
<feature type="domain" description="Glycosyl hydrolase family 13 catalytic" evidence="2">
    <location>
        <begin position="220"/>
        <end position="605"/>
    </location>
</feature>
<dbReference type="Proteomes" id="UP000268059">
    <property type="component" value="Chromosome"/>
</dbReference>
<dbReference type="KEGG" id="ebm:SG0102_25830"/>
<dbReference type="InterPro" id="IPR014756">
    <property type="entry name" value="Ig_E-set"/>
</dbReference>
<proteinExistence type="inferred from homology"/>
<dbReference type="InterPro" id="IPR011840">
    <property type="entry name" value="PulA_typeI"/>
</dbReference>
<dbReference type="EMBL" id="AP019309">
    <property type="protein sequence ID" value="BBH27649.1"/>
    <property type="molecule type" value="Genomic_DNA"/>
</dbReference>
<dbReference type="GO" id="GO:0005975">
    <property type="term" value="P:carbohydrate metabolic process"/>
    <property type="evidence" value="ECO:0007669"/>
    <property type="project" value="InterPro"/>
</dbReference>
<dbReference type="InterPro" id="IPR017853">
    <property type="entry name" value="GH"/>
</dbReference>
<dbReference type="SMART" id="SM00642">
    <property type="entry name" value="Aamy"/>
    <property type="match status" value="1"/>
</dbReference>
<dbReference type="InterPro" id="IPR004193">
    <property type="entry name" value="Glyco_hydro_13_N"/>
</dbReference>
<dbReference type="SUPFAM" id="SSF81296">
    <property type="entry name" value="E set domains"/>
    <property type="match status" value="1"/>
</dbReference>
<dbReference type="InterPro" id="IPR006047">
    <property type="entry name" value="GH13_cat_dom"/>
</dbReference>
<evidence type="ECO:0000256" key="1">
    <source>
        <dbReference type="ARBA" id="ARBA00008061"/>
    </source>
</evidence>
<evidence type="ECO:0000313" key="4">
    <source>
        <dbReference type="Proteomes" id="UP000268059"/>
    </source>
</evidence>
<keyword evidence="4" id="KW-1185">Reference proteome</keyword>
<reference evidence="3 4" key="1">
    <citation type="submission" date="2018-11" db="EMBL/GenBank/DDBJ databases">
        <title>Novel Erysipelotrichaceae bacterium isolated from small intestine of a swine.</title>
        <authorList>
            <person name="Kim J.S."/>
            <person name="Choe H."/>
            <person name="Lee Y.R."/>
            <person name="Kim K.M."/>
            <person name="Park D.S."/>
        </authorList>
    </citation>
    <scope>NUCLEOTIDE SEQUENCE [LARGE SCALE GENOMIC DNA]</scope>
    <source>
        <strain evidence="3 4">SG0102</strain>
    </source>
</reference>
<comment type="similarity">
    <text evidence="1">Belongs to the glycosyl hydrolase 13 family.</text>
</comment>
<dbReference type="NCBIfam" id="TIGR02104">
    <property type="entry name" value="pulA_typeI"/>
    <property type="match status" value="1"/>
</dbReference>
<name>A0A3G9JXF3_9FIRM</name>
<dbReference type="Pfam" id="PF00128">
    <property type="entry name" value="Alpha-amylase"/>
    <property type="match status" value="1"/>
</dbReference>
<dbReference type="InParanoid" id="A0A3G9JXF3"/>
<evidence type="ECO:0000259" key="2">
    <source>
        <dbReference type="SMART" id="SM00642"/>
    </source>
</evidence>
<dbReference type="Gene3D" id="2.60.40.10">
    <property type="entry name" value="Immunoglobulins"/>
    <property type="match status" value="1"/>
</dbReference>
<sequence>MQRESIRMFAYAISFDEIKVLLSKNYYNGISSKFYLKDLESNEHRLLHGDAGNEENGFNTYYFRTSFEVGKSYRISDAYGLTCFLDFSMLPMCKEFDEHFSYDGDDLGAFYTKSYTTFKVWAPTATSVTLKLKNEESITLYTMKRLDRGVFYTRVYSDLELYEYTYLISNNDITTETCDPYAFSSTSNQRSSIIVDLSKCQRKTYPLPPLEKKTDAIIYELHVRDFSVDPYGELRHKGKFLAFCEEGNATMLGYKSGVDYLADLGITHVQLQPINDYATVDEDHPYELYNWGYDPAQYNVTEGSYVSDPNDGYRRINECIHMIESIHKHGMRVILDVVFNHMHDVNDNALEKTVPYYFFRRDENGNLTNGSWCGDDLNSTAYMCRKYIVAMCRRWQTLYGCDGFRMDLMGITDIDTVNLIEEQGRSLDPSFMLYGEGWNMGTLPNEQKAMIENNRKVPRVGFFNDFFRDTVRGSNQLEIKGYTSGDTYKTNDAIITMCDYGKFSSVEQSINYVECHDNATTFDKYSICNRDEGESAIRRRCELANIMVLLSMGVPFLHAGQEFFDTKHGNANSYNAGDSVNQFDWGRRDQHIESIHLIKALIKLRKENACFRYNNFDDMHEHIRINNINHRMIEYILTQDEGPYKEFRIYINPSFDIIGVDIDDDFEILHKGENERIENRHLNVQGISFAICAR</sequence>
<dbReference type="OrthoDB" id="9761875at2"/>
<dbReference type="InterPro" id="IPR013783">
    <property type="entry name" value="Ig-like_fold"/>
</dbReference>
<evidence type="ECO:0000313" key="3">
    <source>
        <dbReference type="EMBL" id="BBH27649.1"/>
    </source>
</evidence>
<dbReference type="AlphaFoldDB" id="A0A3G9JXF3"/>
<protein>
    <submittedName>
        <fullName evidence="3">Type I pullulanase</fullName>
    </submittedName>
</protein>
<organism evidence="3 4">
    <name type="scientific">Intestinibaculum porci</name>
    <dbReference type="NCBI Taxonomy" id="2487118"/>
    <lineage>
        <taxon>Bacteria</taxon>
        <taxon>Bacillati</taxon>
        <taxon>Bacillota</taxon>
        <taxon>Erysipelotrichia</taxon>
        <taxon>Erysipelotrichales</taxon>
        <taxon>Erysipelotrichaceae</taxon>
        <taxon>Intestinibaculum</taxon>
    </lineage>
</organism>
<gene>
    <name evidence="3" type="primary">amyX</name>
    <name evidence="3" type="ORF">SG0102_25830</name>
</gene>
<dbReference type="GO" id="GO:0004553">
    <property type="term" value="F:hydrolase activity, hydrolyzing O-glycosyl compounds"/>
    <property type="evidence" value="ECO:0007669"/>
    <property type="project" value="InterPro"/>
</dbReference>
<dbReference type="FunCoup" id="A0A3G9JXF3">
    <property type="interactions" value="135"/>
</dbReference>